<evidence type="ECO:0000259" key="1">
    <source>
        <dbReference type="Pfam" id="PF03372"/>
    </source>
</evidence>
<dbReference type="InterPro" id="IPR036691">
    <property type="entry name" value="Endo/exonu/phosph_ase_sf"/>
</dbReference>
<keyword evidence="3" id="KW-1185">Reference proteome</keyword>
<reference evidence="2" key="1">
    <citation type="submission" date="2013-10" db="EMBL/GenBank/DDBJ databases">
        <title>Genomic analysis of the causative agents of coccidiosis in chickens.</title>
        <authorList>
            <person name="Reid A.J."/>
            <person name="Blake D."/>
            <person name="Billington K."/>
            <person name="Browne H."/>
            <person name="Dunn M."/>
            <person name="Hung S."/>
            <person name="Kawahara F."/>
            <person name="Miranda-Saavedra D."/>
            <person name="Mourier T."/>
            <person name="Nagra H."/>
            <person name="Otto T.D."/>
            <person name="Rawlings N."/>
            <person name="Sanchez A."/>
            <person name="Sanders M."/>
            <person name="Subramaniam C."/>
            <person name="Tay Y."/>
            <person name="Dear P."/>
            <person name="Doerig C."/>
            <person name="Gruber A."/>
            <person name="Parkinson J."/>
            <person name="Shirley M."/>
            <person name="Wan K.L."/>
            <person name="Berriman M."/>
            <person name="Tomley F."/>
            <person name="Pain A."/>
        </authorList>
    </citation>
    <scope>NUCLEOTIDE SEQUENCE [LARGE SCALE GENOMIC DNA]</scope>
    <source>
        <strain evidence="2">Houghton</strain>
    </source>
</reference>
<protein>
    <submittedName>
        <fullName evidence="2">DNA-(Apurinic or apyrimidinic site) lyase, putative</fullName>
    </submittedName>
</protein>
<dbReference type="InterPro" id="IPR005135">
    <property type="entry name" value="Endo/exonuclease/phosphatase"/>
</dbReference>
<reference evidence="2" key="2">
    <citation type="submission" date="2013-10" db="EMBL/GenBank/DDBJ databases">
        <authorList>
            <person name="Aslett M."/>
        </authorList>
    </citation>
    <scope>NUCLEOTIDE SEQUENCE [LARGE SCALE GENOMIC DNA]</scope>
    <source>
        <strain evidence="2">Houghton</strain>
    </source>
</reference>
<keyword evidence="2" id="KW-0456">Lyase</keyword>
<dbReference type="SUPFAM" id="SSF56219">
    <property type="entry name" value="DNase I-like"/>
    <property type="match status" value="1"/>
</dbReference>
<dbReference type="VEuPathDB" id="ToxoDB:EBH_0019650"/>
<evidence type="ECO:0000313" key="2">
    <source>
        <dbReference type="EMBL" id="CDJ48254.1"/>
    </source>
</evidence>
<name>U6LI73_9EIME</name>
<dbReference type="Gene3D" id="3.60.10.10">
    <property type="entry name" value="Endonuclease/exonuclease/phosphatase"/>
    <property type="match status" value="1"/>
</dbReference>
<accession>U6LI73</accession>
<dbReference type="EMBL" id="HG711064">
    <property type="protein sequence ID" value="CDJ48254.1"/>
    <property type="molecule type" value="Genomic_DNA"/>
</dbReference>
<gene>
    <name evidence="2" type="ORF">EBH_0019650</name>
</gene>
<feature type="domain" description="Endonuclease/exonuclease/phosphatase" evidence="1">
    <location>
        <begin position="72"/>
        <end position="113"/>
    </location>
</feature>
<evidence type="ECO:0000313" key="3">
    <source>
        <dbReference type="Proteomes" id="UP000030750"/>
    </source>
</evidence>
<dbReference type="GO" id="GO:0016829">
    <property type="term" value="F:lyase activity"/>
    <property type="evidence" value="ECO:0007669"/>
    <property type="project" value="UniProtKB-KW"/>
</dbReference>
<dbReference type="Pfam" id="PF03372">
    <property type="entry name" value="Exo_endo_phos"/>
    <property type="match status" value="1"/>
</dbReference>
<sequence length="193" mass="20895">MDVLSAATKRGGGSQKMQRTLDSFSQCKQQISKETSFSSSSFPSFSSSEAFRSSVLQLGPRGPLDPLPLSFLTWNVNGLLPRVKASQWTQFADYIKDVRPDVICLQEIRLPALGPPGCRKNDGQQRERGAVRVELPAAAAAAAEEAAAAATATAAEKREIQTIAASLREAIKALPEDYHILMSLADWKYSGKP</sequence>
<dbReference type="Proteomes" id="UP000030750">
    <property type="component" value="Unassembled WGS sequence"/>
</dbReference>
<proteinExistence type="predicted"/>
<organism evidence="2 3">
    <name type="scientific">Eimeria brunetti</name>
    <dbReference type="NCBI Taxonomy" id="51314"/>
    <lineage>
        <taxon>Eukaryota</taxon>
        <taxon>Sar</taxon>
        <taxon>Alveolata</taxon>
        <taxon>Apicomplexa</taxon>
        <taxon>Conoidasida</taxon>
        <taxon>Coccidia</taxon>
        <taxon>Eucoccidiorida</taxon>
        <taxon>Eimeriorina</taxon>
        <taxon>Eimeriidae</taxon>
        <taxon>Eimeria</taxon>
    </lineage>
</organism>
<dbReference type="AlphaFoldDB" id="U6LI73"/>
<dbReference type="OrthoDB" id="498125at2759"/>